<evidence type="ECO:0000313" key="1">
    <source>
        <dbReference type="EMBL" id="GAG73717.1"/>
    </source>
</evidence>
<dbReference type="GO" id="GO:0002098">
    <property type="term" value="P:tRNA wobble uridine modification"/>
    <property type="evidence" value="ECO:0007669"/>
    <property type="project" value="TreeGrafter"/>
</dbReference>
<dbReference type="Gene3D" id="3.50.50.60">
    <property type="entry name" value="FAD/NAD(P)-binding domain"/>
    <property type="match status" value="1"/>
</dbReference>
<dbReference type="InterPro" id="IPR002218">
    <property type="entry name" value="MnmG-rel"/>
</dbReference>
<name>X1AWY0_9ZZZZ</name>
<reference evidence="1" key="1">
    <citation type="journal article" date="2014" name="Front. Microbiol.">
        <title>High frequency of phylogenetically diverse reductive dehalogenase-homologous genes in deep subseafloor sedimentary metagenomes.</title>
        <authorList>
            <person name="Kawai M."/>
            <person name="Futagami T."/>
            <person name="Toyoda A."/>
            <person name="Takaki Y."/>
            <person name="Nishi S."/>
            <person name="Hori S."/>
            <person name="Arai W."/>
            <person name="Tsubouchi T."/>
            <person name="Morono Y."/>
            <person name="Uchiyama I."/>
            <person name="Ito T."/>
            <person name="Fujiyama A."/>
            <person name="Inagaki F."/>
            <person name="Takami H."/>
        </authorList>
    </citation>
    <scope>NUCLEOTIDE SEQUENCE</scope>
    <source>
        <strain evidence="1">Expedition CK06-06</strain>
    </source>
</reference>
<dbReference type="GO" id="GO:0030488">
    <property type="term" value="P:tRNA methylation"/>
    <property type="evidence" value="ECO:0007669"/>
    <property type="project" value="TreeGrafter"/>
</dbReference>
<dbReference type="GO" id="GO:0050660">
    <property type="term" value="F:flavin adenine dinucleotide binding"/>
    <property type="evidence" value="ECO:0007669"/>
    <property type="project" value="InterPro"/>
</dbReference>
<dbReference type="PANTHER" id="PTHR11806">
    <property type="entry name" value="GLUCOSE INHIBITED DIVISION PROTEIN A"/>
    <property type="match status" value="1"/>
</dbReference>
<proteinExistence type="predicted"/>
<organism evidence="1">
    <name type="scientific">marine sediment metagenome</name>
    <dbReference type="NCBI Taxonomy" id="412755"/>
    <lineage>
        <taxon>unclassified sequences</taxon>
        <taxon>metagenomes</taxon>
        <taxon>ecological metagenomes</taxon>
    </lineage>
</organism>
<protein>
    <submittedName>
        <fullName evidence="1">Uncharacterized protein</fullName>
    </submittedName>
</protein>
<dbReference type="GO" id="GO:0005829">
    <property type="term" value="C:cytosol"/>
    <property type="evidence" value="ECO:0007669"/>
    <property type="project" value="TreeGrafter"/>
</dbReference>
<dbReference type="PANTHER" id="PTHR11806:SF0">
    <property type="entry name" value="PROTEIN MTO1 HOMOLOG, MITOCHONDRIAL"/>
    <property type="match status" value="1"/>
</dbReference>
<accession>X1AWY0</accession>
<dbReference type="InterPro" id="IPR036188">
    <property type="entry name" value="FAD/NAD-bd_sf"/>
</dbReference>
<dbReference type="AlphaFoldDB" id="X1AWY0"/>
<comment type="caution">
    <text evidence="1">The sequence shown here is derived from an EMBL/GenBank/DDBJ whole genome shotgun (WGS) entry which is preliminary data.</text>
</comment>
<feature type="non-terminal residue" evidence="1">
    <location>
        <position position="1"/>
    </location>
</feature>
<gene>
    <name evidence="1" type="ORF">S01H4_02644</name>
</gene>
<sequence>KVKNLESIIIRREDGYIGVLISDLVVKGVNEPYRMIVSRNEYSFYHRHDNADIRMLKFIEKLGNKDKAIKIINKYKKRDQCFT</sequence>
<dbReference type="EMBL" id="BART01000595">
    <property type="protein sequence ID" value="GAG73717.1"/>
    <property type="molecule type" value="Genomic_DNA"/>
</dbReference>